<feature type="region of interest" description="Disordered" evidence="1">
    <location>
        <begin position="49"/>
        <end position="76"/>
    </location>
</feature>
<dbReference type="EMBL" id="JAAYYP010000327">
    <property type="protein sequence ID" value="NLF91500.1"/>
    <property type="molecule type" value="Genomic_DNA"/>
</dbReference>
<organism evidence="2 3">
    <name type="scientific">Corynebacterium marinum</name>
    <dbReference type="NCBI Taxonomy" id="349751"/>
    <lineage>
        <taxon>Bacteria</taxon>
        <taxon>Bacillati</taxon>
        <taxon>Actinomycetota</taxon>
        <taxon>Actinomycetes</taxon>
        <taxon>Mycobacteriales</taxon>
        <taxon>Corynebacteriaceae</taxon>
        <taxon>Corynebacterium</taxon>
    </lineage>
</organism>
<evidence type="ECO:0000313" key="2">
    <source>
        <dbReference type="EMBL" id="NLF91500.1"/>
    </source>
</evidence>
<feature type="compositionally biased region" description="Polar residues" evidence="1">
    <location>
        <begin position="1"/>
        <end position="19"/>
    </location>
</feature>
<reference evidence="2 3" key="1">
    <citation type="journal article" date="2020" name="Biotechnol. Biofuels">
        <title>New insights from the biogas microbiome by comprehensive genome-resolved metagenomics of nearly 1600 species originating from multiple anaerobic digesters.</title>
        <authorList>
            <person name="Campanaro S."/>
            <person name="Treu L."/>
            <person name="Rodriguez-R L.M."/>
            <person name="Kovalovszki A."/>
            <person name="Ziels R.M."/>
            <person name="Maus I."/>
            <person name="Zhu X."/>
            <person name="Kougias P.G."/>
            <person name="Basile A."/>
            <person name="Luo G."/>
            <person name="Schluter A."/>
            <person name="Konstantinidis K.T."/>
            <person name="Angelidaki I."/>
        </authorList>
    </citation>
    <scope>NUCLEOTIDE SEQUENCE [LARGE SCALE GENOMIC DNA]</scope>
    <source>
        <strain evidence="2">AS06rmzACSIP_235</strain>
    </source>
</reference>
<dbReference type="AlphaFoldDB" id="A0A847HCR7"/>
<accession>A0A847HCR7</accession>
<feature type="compositionally biased region" description="Low complexity" evidence="1">
    <location>
        <begin position="200"/>
        <end position="210"/>
    </location>
</feature>
<gene>
    <name evidence="2" type="ORF">GX570_09180</name>
</gene>
<name>A0A847HCR7_9CORY</name>
<proteinExistence type="predicted"/>
<protein>
    <submittedName>
        <fullName evidence="2">Uncharacterized protein</fullName>
    </submittedName>
</protein>
<dbReference type="NCBIfam" id="NF040480">
    <property type="entry name" value="CGLAU_01105_fam"/>
    <property type="match status" value="1"/>
</dbReference>
<dbReference type="Proteomes" id="UP000523614">
    <property type="component" value="Unassembled WGS sequence"/>
</dbReference>
<sequence length="238" mass="25544">MTTPNDNTTPSPEQHNSLMDNLREPFQAWVAAGSRLGDVVSDFADRFREDRDKADHGQGAHAKPSPVEGEETTASRFKAAAQEARAGLSDAKSTEDYKTVSAAFAGHAEEIIRDLAASARRAAEQTKDSPVADDAKNAFNRAVASVRATFDETVDQARTRRAETGDEQREQSFIDELRGRLDDLISRAGSLSGQDVKEGTAPTTPTAPSTNGDGDVPHMIDGEVISTTEVPADTQKDS</sequence>
<feature type="compositionally biased region" description="Basic and acidic residues" evidence="1">
    <location>
        <begin position="49"/>
        <end position="58"/>
    </location>
</feature>
<feature type="region of interest" description="Disordered" evidence="1">
    <location>
        <begin position="185"/>
        <end position="238"/>
    </location>
</feature>
<feature type="region of interest" description="Disordered" evidence="1">
    <location>
        <begin position="1"/>
        <end position="22"/>
    </location>
</feature>
<comment type="caution">
    <text evidence="2">The sequence shown here is derived from an EMBL/GenBank/DDBJ whole genome shotgun (WGS) entry which is preliminary data.</text>
</comment>
<evidence type="ECO:0000313" key="3">
    <source>
        <dbReference type="Proteomes" id="UP000523614"/>
    </source>
</evidence>
<evidence type="ECO:0000256" key="1">
    <source>
        <dbReference type="SAM" id="MobiDB-lite"/>
    </source>
</evidence>